<evidence type="ECO:0000313" key="2">
    <source>
        <dbReference type="EMBL" id="PWY91266.1"/>
    </source>
</evidence>
<keyword evidence="1" id="KW-0812">Transmembrane</keyword>
<feature type="transmembrane region" description="Helical" evidence="1">
    <location>
        <begin position="104"/>
        <end position="123"/>
    </location>
</feature>
<sequence length="146" mass="17067">MDCVEPRFVIFCVALPWFIVAHTLASILFVFGFGFPAPFFFYLDASVLFLGRWCWRRCWCWCCWLVSSPYLLLCLLDEVAFLGFRRLISPCFCSYLLSFPLFPLPPPLFLFFTFYLFSSLLFFSSLRRPSSSLFTATASIDDCLMR</sequence>
<reference evidence="2 3" key="1">
    <citation type="submission" date="2016-12" db="EMBL/GenBank/DDBJ databases">
        <title>The genomes of Aspergillus section Nigri reveals drivers in fungal speciation.</title>
        <authorList>
            <consortium name="DOE Joint Genome Institute"/>
            <person name="Vesth T.C."/>
            <person name="Nybo J."/>
            <person name="Theobald S."/>
            <person name="Brandl J."/>
            <person name="Frisvad J.C."/>
            <person name="Nielsen K.F."/>
            <person name="Lyhne E.K."/>
            <person name="Kogle M.E."/>
            <person name="Kuo A."/>
            <person name="Riley R."/>
            <person name="Clum A."/>
            <person name="Nolan M."/>
            <person name="Lipzen A."/>
            <person name="Salamov A."/>
            <person name="Henrissat B."/>
            <person name="Wiebenga A."/>
            <person name="De Vries R.P."/>
            <person name="Grigoriev I.V."/>
            <person name="Mortensen U.H."/>
            <person name="Andersen M.R."/>
            <person name="Baker S.E."/>
        </authorList>
    </citation>
    <scope>NUCLEOTIDE SEQUENCE [LARGE SCALE GENOMIC DNA]</scope>
    <source>
        <strain evidence="2 3">CBS 117.55</strain>
    </source>
</reference>
<keyword evidence="1" id="KW-0472">Membrane</keyword>
<dbReference type="RefSeq" id="XP_025403709.1">
    <property type="nucleotide sequence ID" value="XM_025548821.1"/>
</dbReference>
<dbReference type="AlphaFoldDB" id="A0A317WXU8"/>
<name>A0A317WXU8_9EURO</name>
<proteinExistence type="predicted"/>
<feature type="transmembrane region" description="Helical" evidence="1">
    <location>
        <begin position="39"/>
        <end position="55"/>
    </location>
</feature>
<dbReference type="EMBL" id="MSFL01000002">
    <property type="protein sequence ID" value="PWY91266.1"/>
    <property type="molecule type" value="Genomic_DNA"/>
</dbReference>
<dbReference type="Proteomes" id="UP000247233">
    <property type="component" value="Unassembled WGS sequence"/>
</dbReference>
<gene>
    <name evidence="2" type="ORF">BO70DRAFT_89299</name>
</gene>
<feature type="transmembrane region" description="Helical" evidence="1">
    <location>
        <begin position="62"/>
        <end position="84"/>
    </location>
</feature>
<protein>
    <recommendedName>
        <fullName evidence="4">Transmembrane protein</fullName>
    </recommendedName>
</protein>
<dbReference type="GeneID" id="37071058"/>
<evidence type="ECO:0000256" key="1">
    <source>
        <dbReference type="SAM" id="Phobius"/>
    </source>
</evidence>
<comment type="caution">
    <text evidence="2">The sequence shown here is derived from an EMBL/GenBank/DDBJ whole genome shotgun (WGS) entry which is preliminary data.</text>
</comment>
<evidence type="ECO:0008006" key="4">
    <source>
        <dbReference type="Google" id="ProtNLM"/>
    </source>
</evidence>
<organism evidence="2 3">
    <name type="scientific">Aspergillus heteromorphus CBS 117.55</name>
    <dbReference type="NCBI Taxonomy" id="1448321"/>
    <lineage>
        <taxon>Eukaryota</taxon>
        <taxon>Fungi</taxon>
        <taxon>Dikarya</taxon>
        <taxon>Ascomycota</taxon>
        <taxon>Pezizomycotina</taxon>
        <taxon>Eurotiomycetes</taxon>
        <taxon>Eurotiomycetidae</taxon>
        <taxon>Eurotiales</taxon>
        <taxon>Aspergillaceae</taxon>
        <taxon>Aspergillus</taxon>
        <taxon>Aspergillus subgen. Circumdati</taxon>
    </lineage>
</organism>
<feature type="transmembrane region" description="Helical" evidence="1">
    <location>
        <begin position="7"/>
        <end position="33"/>
    </location>
</feature>
<accession>A0A317WXU8</accession>
<dbReference type="VEuPathDB" id="FungiDB:BO70DRAFT_89299"/>
<keyword evidence="3" id="KW-1185">Reference proteome</keyword>
<evidence type="ECO:0000313" key="3">
    <source>
        <dbReference type="Proteomes" id="UP000247233"/>
    </source>
</evidence>
<keyword evidence="1" id="KW-1133">Transmembrane helix</keyword>